<dbReference type="InterPro" id="IPR021661">
    <property type="entry name" value="Rap1_C"/>
</dbReference>
<evidence type="ECO:0000256" key="9">
    <source>
        <dbReference type="SAM" id="MobiDB-lite"/>
    </source>
</evidence>
<dbReference type="GO" id="GO:0010833">
    <property type="term" value="P:telomere maintenance via telomere lengthening"/>
    <property type="evidence" value="ECO:0007669"/>
    <property type="project" value="UniProtKB-UniRule"/>
</dbReference>
<evidence type="ECO:0000256" key="2">
    <source>
        <dbReference type="ARBA" id="ARBA00022454"/>
    </source>
</evidence>
<dbReference type="SUPFAM" id="SSF46689">
    <property type="entry name" value="Homeodomain-like"/>
    <property type="match status" value="1"/>
</dbReference>
<gene>
    <name evidence="13" type="ORF">K490DRAFT_32368</name>
</gene>
<evidence type="ECO:0000256" key="3">
    <source>
        <dbReference type="ARBA" id="ARBA00022895"/>
    </source>
</evidence>
<evidence type="ECO:0000256" key="6">
    <source>
        <dbReference type="ARBA" id="ARBA00023163"/>
    </source>
</evidence>
<evidence type="ECO:0000256" key="7">
    <source>
        <dbReference type="ARBA" id="ARBA00023242"/>
    </source>
</evidence>
<name>A0A9P4LZW7_9PEZI</name>
<keyword evidence="2 8" id="KW-0158">Chromosome</keyword>
<dbReference type="Gene3D" id="1.10.10.2170">
    <property type="match status" value="1"/>
</dbReference>
<evidence type="ECO:0000256" key="8">
    <source>
        <dbReference type="RuleBase" id="RU367107"/>
    </source>
</evidence>
<keyword evidence="5" id="KW-0010">Activator</keyword>
<evidence type="ECO:0000256" key="5">
    <source>
        <dbReference type="ARBA" id="ARBA00023159"/>
    </source>
</evidence>
<evidence type="ECO:0000259" key="11">
    <source>
        <dbReference type="Pfam" id="PF11626"/>
    </source>
</evidence>
<dbReference type="CDD" id="cd11655">
    <property type="entry name" value="rap1_myb-like"/>
    <property type="match status" value="1"/>
</dbReference>
<sequence>MAPHVVYTDPRQSSPAAPGDLFAGKKFWIAQRCPTRSDFVNLVRWNGGQVVPLEKQADYLIHDHARKDSPPGALSYRFIEQSVRDAEIKNPEDHLCGPPSGTVRPAGLARTVAGGRVPYSAADDVELYQWVKQCESQGLQIKGNKIYEQLAERNPRHPAQSWRDRYLKILVYKPPMGADTVAANPPPSSPLSETPAPLPVVVGPPFTVRDLGLLMETAFDIQNIRRCHWKHAWKTWADAYPPFTANEWEEFWETTIKDTNVQLHNRAGQTILASAEPQDLSPSPLKDPSDAEFTSPIAASQSARSTRKRAREEGDIVEADAALRSVKRQRNDTPDSLVETAQESVEVSPKASPSTPSKSHGREDMSTRHSPSPQPPRHSEKQNPKRDPEPVPKTGRRSRFSGYLQKADHKAYITSRTAPPYRYTEDQVVRALHATCMHGALSDEVLGFMRSHRGAVGPANKKGIWTGQDDRELRSGSREARERVERKHGGEKICAYRRRYLELFG</sequence>
<dbReference type="EMBL" id="ML978711">
    <property type="protein sequence ID" value="KAF2091555.1"/>
    <property type="molecule type" value="Genomic_DNA"/>
</dbReference>
<feature type="region of interest" description="Disordered" evidence="9">
    <location>
        <begin position="459"/>
        <end position="486"/>
    </location>
</feature>
<dbReference type="AlphaFoldDB" id="A0A9P4LZW7"/>
<dbReference type="OrthoDB" id="435460at2759"/>
<protein>
    <recommendedName>
        <fullName evidence="8">DNA-binding protein RAP1</fullName>
    </recommendedName>
</protein>
<dbReference type="InterPro" id="IPR009057">
    <property type="entry name" value="Homeodomain-like_sf"/>
</dbReference>
<evidence type="ECO:0000313" key="13">
    <source>
        <dbReference type="EMBL" id="KAF2091555.1"/>
    </source>
</evidence>
<dbReference type="Gene3D" id="1.10.10.60">
    <property type="entry name" value="Homeodomain-like"/>
    <property type="match status" value="1"/>
</dbReference>
<comment type="subunit">
    <text evidence="8">Homodimer.</text>
</comment>
<feature type="compositionally biased region" description="Basic and acidic residues" evidence="9">
    <location>
        <begin position="468"/>
        <end position="486"/>
    </location>
</feature>
<dbReference type="GO" id="GO:0031848">
    <property type="term" value="P:protection from non-homologous end joining at telomere"/>
    <property type="evidence" value="ECO:0007669"/>
    <property type="project" value="TreeGrafter"/>
</dbReference>
<dbReference type="GO" id="GO:0070187">
    <property type="term" value="C:shelterin complex"/>
    <property type="evidence" value="ECO:0007669"/>
    <property type="project" value="TreeGrafter"/>
</dbReference>
<evidence type="ECO:0000313" key="14">
    <source>
        <dbReference type="Proteomes" id="UP000799776"/>
    </source>
</evidence>
<evidence type="ECO:0000259" key="12">
    <source>
        <dbReference type="Pfam" id="PF16589"/>
    </source>
</evidence>
<keyword evidence="14" id="KW-1185">Reference proteome</keyword>
<feature type="compositionally biased region" description="Low complexity" evidence="9">
    <location>
        <begin position="348"/>
        <end position="358"/>
    </location>
</feature>
<evidence type="ECO:0000259" key="10">
    <source>
        <dbReference type="Pfam" id="PF08914"/>
    </source>
</evidence>
<dbReference type="InterPro" id="IPR038104">
    <property type="entry name" value="Rap1_C_sf"/>
</dbReference>
<feature type="region of interest" description="Disordered" evidence="9">
    <location>
        <begin position="273"/>
        <end position="408"/>
    </location>
</feature>
<keyword evidence="4" id="KW-0805">Transcription regulation</keyword>
<feature type="domain" description="BRCT" evidence="12">
    <location>
        <begin position="20"/>
        <end position="93"/>
    </location>
</feature>
<keyword evidence="6" id="KW-0804">Transcription</keyword>
<dbReference type="Pfam" id="PF08914">
    <property type="entry name" value="Myb_Rap1"/>
    <property type="match status" value="1"/>
</dbReference>
<evidence type="ECO:0000256" key="1">
    <source>
        <dbReference type="ARBA" id="ARBA00010467"/>
    </source>
</evidence>
<comment type="caution">
    <text evidence="13">The sequence shown here is derived from an EMBL/GenBank/DDBJ whole genome shotgun (WGS) entry which is preliminary data.</text>
</comment>
<keyword evidence="3 8" id="KW-0779">Telomere</keyword>
<evidence type="ECO:0000256" key="4">
    <source>
        <dbReference type="ARBA" id="ARBA00023015"/>
    </source>
</evidence>
<dbReference type="PANTHER" id="PTHR16466">
    <property type="entry name" value="TELOMERE REPEAT-BINDING FACTOR 2-INTERACTING PROTEIN 1"/>
    <property type="match status" value="1"/>
</dbReference>
<feature type="compositionally biased region" description="Basic and acidic residues" evidence="9">
    <location>
        <begin position="377"/>
        <end position="390"/>
    </location>
</feature>
<dbReference type="GO" id="GO:0042162">
    <property type="term" value="F:telomeric DNA binding"/>
    <property type="evidence" value="ECO:0007669"/>
    <property type="project" value="TreeGrafter"/>
</dbReference>
<comment type="subcellular location">
    <subcellularLocation>
        <location evidence="8">Nucleus</location>
    </subcellularLocation>
    <subcellularLocation>
        <location evidence="8">Chromosome</location>
        <location evidence="8">Telomere</location>
    </subcellularLocation>
</comment>
<dbReference type="InterPro" id="IPR039595">
    <property type="entry name" value="TE2IP/Rap1"/>
</dbReference>
<comment type="similarity">
    <text evidence="1 8">Belongs to the RAP1 family.</text>
</comment>
<dbReference type="InterPro" id="IPR015010">
    <property type="entry name" value="TERF2IP_Myb"/>
</dbReference>
<reference evidence="13" key="1">
    <citation type="journal article" date="2020" name="Stud. Mycol.">
        <title>101 Dothideomycetes genomes: a test case for predicting lifestyles and emergence of pathogens.</title>
        <authorList>
            <person name="Haridas S."/>
            <person name="Albert R."/>
            <person name="Binder M."/>
            <person name="Bloem J."/>
            <person name="Labutti K."/>
            <person name="Salamov A."/>
            <person name="Andreopoulos B."/>
            <person name="Baker S."/>
            <person name="Barry K."/>
            <person name="Bills G."/>
            <person name="Bluhm B."/>
            <person name="Cannon C."/>
            <person name="Castanera R."/>
            <person name="Culley D."/>
            <person name="Daum C."/>
            <person name="Ezra D."/>
            <person name="Gonzalez J."/>
            <person name="Henrissat B."/>
            <person name="Kuo A."/>
            <person name="Liang C."/>
            <person name="Lipzen A."/>
            <person name="Lutzoni F."/>
            <person name="Magnuson J."/>
            <person name="Mondo S."/>
            <person name="Nolan M."/>
            <person name="Ohm R."/>
            <person name="Pangilinan J."/>
            <person name="Park H.-J."/>
            <person name="Ramirez L."/>
            <person name="Alfaro M."/>
            <person name="Sun H."/>
            <person name="Tritt A."/>
            <person name="Yoshinaga Y."/>
            <person name="Zwiers L.-H."/>
            <person name="Turgeon B."/>
            <person name="Goodwin S."/>
            <person name="Spatafora J."/>
            <person name="Crous P."/>
            <person name="Grigoriev I."/>
        </authorList>
    </citation>
    <scope>NUCLEOTIDE SEQUENCE</scope>
    <source>
        <strain evidence="13">CBS 121410</strain>
    </source>
</reference>
<dbReference type="InterPro" id="IPR001357">
    <property type="entry name" value="BRCT_dom"/>
</dbReference>
<comment type="function">
    <text evidence="8">Involved in the regulation of telomere length, clustering and has a specific role in telomere position effect (TPE).</text>
</comment>
<proteinExistence type="inferred from homology"/>
<keyword evidence="7 8" id="KW-0539">Nucleus</keyword>
<feature type="domain" description="TRF2-interacting telomeric protein/Rap1 C-terminal" evidence="11">
    <location>
        <begin position="422"/>
        <end position="502"/>
    </location>
</feature>
<dbReference type="Pfam" id="PF11626">
    <property type="entry name" value="Rap1_C"/>
    <property type="match status" value="1"/>
</dbReference>
<organism evidence="13 14">
    <name type="scientific">Saccharata proteae CBS 121410</name>
    <dbReference type="NCBI Taxonomy" id="1314787"/>
    <lineage>
        <taxon>Eukaryota</taxon>
        <taxon>Fungi</taxon>
        <taxon>Dikarya</taxon>
        <taxon>Ascomycota</taxon>
        <taxon>Pezizomycotina</taxon>
        <taxon>Dothideomycetes</taxon>
        <taxon>Dothideomycetes incertae sedis</taxon>
        <taxon>Botryosphaeriales</taxon>
        <taxon>Saccharataceae</taxon>
        <taxon>Saccharata</taxon>
    </lineage>
</organism>
<dbReference type="Pfam" id="PF16589">
    <property type="entry name" value="BRCT_2"/>
    <property type="match status" value="1"/>
</dbReference>
<feature type="domain" description="TERF2-interacting telomeric protein 1 Myb" evidence="10">
    <location>
        <begin position="119"/>
        <end position="174"/>
    </location>
</feature>
<dbReference type="PANTHER" id="PTHR16466:SF6">
    <property type="entry name" value="TELOMERIC REPEAT-BINDING FACTOR 2-INTERACTING PROTEIN 1"/>
    <property type="match status" value="1"/>
</dbReference>
<dbReference type="Proteomes" id="UP000799776">
    <property type="component" value="Unassembled WGS sequence"/>
</dbReference>
<accession>A0A9P4LZW7</accession>